<dbReference type="GO" id="GO:0008270">
    <property type="term" value="F:zinc ion binding"/>
    <property type="evidence" value="ECO:0007669"/>
    <property type="project" value="UniProtKB-UniRule"/>
</dbReference>
<proteinExistence type="inferred from homology"/>
<dbReference type="AlphaFoldDB" id="A0AAX4P9G5"/>
<name>A0AAX4P9G5_9CHLO</name>
<feature type="binding site" evidence="6">
    <location>
        <position position="129"/>
    </location>
    <ligand>
        <name>Zn(2+)</name>
        <dbReference type="ChEBI" id="CHEBI:29105"/>
    </ligand>
</feature>
<comment type="subunit">
    <text evidence="6">Component of a multi-subunit COQ enzyme complex.</text>
</comment>
<comment type="similarity">
    <text evidence="6">Belongs to the COQ4 family.</text>
</comment>
<comment type="function">
    <text evidence="6">Lyase that catalyzes the C1-decarboxylation of 4-hydroxy-3-methoxy-5-(all-trans-polyprenyl)benzoic acid into 2-methoxy-6-(all-trans-polyprenyl)phenol during ubiquinone biosynthesis.</text>
</comment>
<keyword evidence="8" id="KW-1185">Reference proteome</keyword>
<comment type="catalytic activity">
    <reaction evidence="6">
        <text>a 4-hydroxy-3-methoxy-5-(all-trans-polyprenyl)benzoate + H(+) = a 2-methoxy-6-(all-trans-polyprenyl)phenol + CO2</text>
        <dbReference type="Rhea" id="RHEA:81179"/>
        <dbReference type="Rhea" id="RHEA-COMP:9551"/>
        <dbReference type="Rhea" id="RHEA-COMP:10931"/>
        <dbReference type="ChEBI" id="CHEBI:15378"/>
        <dbReference type="ChEBI" id="CHEBI:16526"/>
        <dbReference type="ChEBI" id="CHEBI:62731"/>
        <dbReference type="ChEBI" id="CHEBI:84443"/>
        <dbReference type="EC" id="4.1.1.130"/>
    </reaction>
</comment>
<evidence type="ECO:0000256" key="5">
    <source>
        <dbReference type="ARBA" id="ARBA00023239"/>
    </source>
</evidence>
<evidence type="ECO:0000256" key="2">
    <source>
        <dbReference type="ARBA" id="ARBA00022792"/>
    </source>
</evidence>
<feature type="binding site" evidence="6">
    <location>
        <position position="144"/>
    </location>
    <ligand>
        <name>Zn(2+)</name>
        <dbReference type="ChEBI" id="CHEBI:29105"/>
    </ligand>
</feature>
<evidence type="ECO:0000313" key="8">
    <source>
        <dbReference type="Proteomes" id="UP001472866"/>
    </source>
</evidence>
<sequence length="234" mass="26610">MRKLYTSHVPLSALQKGALAVGSAVGALLSPQRADLVAALGETTGVGALERTRRKMLASKEGRFVMNHRPRIGEPTLRGLADLPENTFGGSYWKFMSRRGFSPDERPPVRFVDDEELAYVATRYREVHDFWHVVFDCPTTILGELALKTVEYQQTGLPMCALSVAGGQLRLTGEDRRILFRHYLPWAFKAARRCDHLMSIEYERYFDKDLGECREEWGVVVCPKRKAFLTSEKR</sequence>
<dbReference type="InterPro" id="IPR007715">
    <property type="entry name" value="Coq4"/>
</dbReference>
<dbReference type="GO" id="GO:0120539">
    <property type="term" value="F:4-hydroxy-3-methoxy-5-polyprenylbenzoate decarboxylase activity"/>
    <property type="evidence" value="ECO:0007669"/>
    <property type="project" value="UniProtKB-EC"/>
</dbReference>
<dbReference type="HAMAP" id="MF_03111">
    <property type="entry name" value="Coq4"/>
    <property type="match status" value="1"/>
</dbReference>
<dbReference type="Proteomes" id="UP001472866">
    <property type="component" value="Chromosome 06"/>
</dbReference>
<reference evidence="7 8" key="1">
    <citation type="submission" date="2024-03" db="EMBL/GenBank/DDBJ databases">
        <title>Complete genome sequence of the green alga Chloropicon roscoffensis RCC1871.</title>
        <authorList>
            <person name="Lemieux C."/>
            <person name="Pombert J.-F."/>
            <person name="Otis C."/>
            <person name="Turmel M."/>
        </authorList>
    </citation>
    <scope>NUCLEOTIDE SEQUENCE [LARGE SCALE GENOMIC DNA]</scope>
    <source>
        <strain evidence="7 8">RCC1871</strain>
    </source>
</reference>
<evidence type="ECO:0000256" key="1">
    <source>
        <dbReference type="ARBA" id="ARBA00022688"/>
    </source>
</evidence>
<evidence type="ECO:0000313" key="7">
    <source>
        <dbReference type="EMBL" id="WZN62733.1"/>
    </source>
</evidence>
<dbReference type="GO" id="GO:0031314">
    <property type="term" value="C:extrinsic component of mitochondrial inner membrane"/>
    <property type="evidence" value="ECO:0007669"/>
    <property type="project" value="UniProtKB-UniRule"/>
</dbReference>
<evidence type="ECO:0000256" key="6">
    <source>
        <dbReference type="HAMAP-Rule" id="MF_03111"/>
    </source>
</evidence>
<dbReference type="EMBL" id="CP151506">
    <property type="protein sequence ID" value="WZN62733.1"/>
    <property type="molecule type" value="Genomic_DNA"/>
</dbReference>
<feature type="binding site" evidence="6">
    <location>
        <position position="132"/>
    </location>
    <ligand>
        <name>Zn(2+)</name>
        <dbReference type="ChEBI" id="CHEBI:29105"/>
    </ligand>
</feature>
<keyword evidence="1 6" id="KW-0831">Ubiquinone biosynthesis</keyword>
<protein>
    <recommendedName>
        <fullName evidence="6">Ubiquinone biosynthesis protein COQ4 homolog, mitochondrial</fullName>
    </recommendedName>
    <alternativeName>
        <fullName evidence="6">4-hydroxy-3-methoxy-5-polyprenylbenzoate decarboxylase</fullName>
        <ecNumber evidence="6">4.1.1.130</ecNumber>
    </alternativeName>
    <alternativeName>
        <fullName evidence="6">Coenzyme Q biosynthesis protein 4 homolog</fullName>
    </alternativeName>
</protein>
<keyword evidence="6" id="KW-0862">Zinc</keyword>
<keyword evidence="6" id="KW-0479">Metal-binding</keyword>
<evidence type="ECO:0000256" key="3">
    <source>
        <dbReference type="ARBA" id="ARBA00023128"/>
    </source>
</evidence>
<feature type="binding site" evidence="6">
    <location>
        <position position="128"/>
    </location>
    <ligand>
        <name>Zn(2+)</name>
        <dbReference type="ChEBI" id="CHEBI:29105"/>
    </ligand>
</feature>
<gene>
    <name evidence="7" type="ORF">HKI87_06g42750</name>
</gene>
<evidence type="ECO:0000256" key="4">
    <source>
        <dbReference type="ARBA" id="ARBA00023136"/>
    </source>
</evidence>
<keyword evidence="3 6" id="KW-0496">Mitochondrion</keyword>
<keyword evidence="4 6" id="KW-0472">Membrane</keyword>
<dbReference type="Pfam" id="PF05019">
    <property type="entry name" value="Coq4"/>
    <property type="match status" value="1"/>
</dbReference>
<dbReference type="InterPro" id="IPR027540">
    <property type="entry name" value="Coq4_euk"/>
</dbReference>
<comment type="subcellular location">
    <subcellularLocation>
        <location evidence="6">Mitochondrion inner membrane</location>
        <topology evidence="6">Peripheral membrane protein</topology>
        <orientation evidence="6">Matrix side</orientation>
    </subcellularLocation>
</comment>
<accession>A0AAX4P9G5</accession>
<keyword evidence="2 6" id="KW-0999">Mitochondrion inner membrane</keyword>
<keyword evidence="7" id="KW-0830">Ubiquinone</keyword>
<comment type="pathway">
    <text evidence="6">Cofactor biosynthesis; ubiquinone biosynthesis.</text>
</comment>
<dbReference type="PANTHER" id="PTHR12922">
    <property type="entry name" value="UBIQUINONE BIOSYNTHESIS PROTEIN"/>
    <property type="match status" value="1"/>
</dbReference>
<keyword evidence="5 6" id="KW-0456">Lyase</keyword>
<comment type="cofactor">
    <cofactor evidence="6">
        <name>Zn(2+)</name>
        <dbReference type="ChEBI" id="CHEBI:29105"/>
    </cofactor>
</comment>
<organism evidence="7 8">
    <name type="scientific">Chloropicon roscoffensis</name>
    <dbReference type="NCBI Taxonomy" id="1461544"/>
    <lineage>
        <taxon>Eukaryota</taxon>
        <taxon>Viridiplantae</taxon>
        <taxon>Chlorophyta</taxon>
        <taxon>Chloropicophyceae</taxon>
        <taxon>Chloropicales</taxon>
        <taxon>Chloropicaceae</taxon>
        <taxon>Chloropicon</taxon>
    </lineage>
</organism>
<dbReference type="PANTHER" id="PTHR12922:SF7">
    <property type="entry name" value="UBIQUINONE BIOSYNTHESIS PROTEIN COQ4 HOMOLOG, MITOCHONDRIAL"/>
    <property type="match status" value="1"/>
</dbReference>
<dbReference type="EC" id="4.1.1.130" evidence="6"/>